<reference evidence="1" key="1">
    <citation type="submission" date="2018-07" db="EMBL/GenBank/DDBJ databases">
        <authorList>
            <person name="Quirk P.G."/>
            <person name="Krulwich T.A."/>
        </authorList>
    </citation>
    <scope>NUCLEOTIDE SEQUENCE</scope>
</reference>
<evidence type="ECO:0000313" key="2">
    <source>
        <dbReference type="Proteomes" id="UP000259026"/>
    </source>
</evidence>
<evidence type="ECO:0000313" key="1">
    <source>
        <dbReference type="EMBL" id="AXQ68753.1"/>
    </source>
</evidence>
<gene>
    <name evidence="1" type="ORF">CcrPW_gp214c</name>
</gene>
<proteinExistence type="predicted"/>
<protein>
    <submittedName>
        <fullName evidence="1">Uncharacterized protein</fullName>
    </submittedName>
</protein>
<dbReference type="Proteomes" id="UP000259026">
    <property type="component" value="Segment"/>
</dbReference>
<sequence length="222" mass="25474">MLKGVVDAAVKREQKQMFDTYLRSEENKPFNYEAWDDLDPMKRPINRMLSVASAAFERAEAVLGQADCLLSEADVKSLLTSMTMLWQFGCRLEDMIFDWHLVSAQDHSLEDLGAQVNEARRHVRIIYGRSGQNSSRMMPDGVSWVSPERVLERTMVRLCETFENLDRMERQVRQIVGPATLAEIKQASRDFPRHMSEEIIDLAMSAGLKIESNFEARIFDPA</sequence>
<name>A0A385EAC8_9CAUD</name>
<keyword evidence="2" id="KW-1185">Reference proteome</keyword>
<organism evidence="1 2">
    <name type="scientific">Caulobacter phage CcrPW</name>
    <dbReference type="NCBI Taxonomy" id="2283271"/>
    <lineage>
        <taxon>Viruses</taxon>
        <taxon>Duplodnaviria</taxon>
        <taxon>Heunggongvirae</taxon>
        <taxon>Uroviricota</taxon>
        <taxon>Caudoviricetes</taxon>
        <taxon>Jeanschmidtviridae</taxon>
        <taxon>Colossusvirus</taxon>
        <taxon>Colossusvirus PW</taxon>
    </lineage>
</organism>
<dbReference type="EMBL" id="MH588545">
    <property type="protein sequence ID" value="AXQ68753.1"/>
    <property type="molecule type" value="Genomic_DNA"/>
</dbReference>
<reference evidence="1" key="2">
    <citation type="submission" date="2018-09" db="EMBL/GenBank/DDBJ databases">
        <title>Giant CbK-like Caulobacter bacteriophages have genetically divergent genomes.</title>
        <authorList>
            <person name="Wilson K."/>
            <person name="Ely B."/>
        </authorList>
    </citation>
    <scope>NUCLEOTIDE SEQUENCE [LARGE SCALE GENOMIC DNA]</scope>
</reference>
<accession>A0A385EAC8</accession>